<protein>
    <submittedName>
        <fullName evidence="1">Uncharacterized protein</fullName>
    </submittedName>
</protein>
<organism evidence="1 2">
    <name type="scientific">Protea cynaroides</name>
    <dbReference type="NCBI Taxonomy" id="273540"/>
    <lineage>
        <taxon>Eukaryota</taxon>
        <taxon>Viridiplantae</taxon>
        <taxon>Streptophyta</taxon>
        <taxon>Embryophyta</taxon>
        <taxon>Tracheophyta</taxon>
        <taxon>Spermatophyta</taxon>
        <taxon>Magnoliopsida</taxon>
        <taxon>Proteales</taxon>
        <taxon>Proteaceae</taxon>
        <taxon>Protea</taxon>
    </lineage>
</organism>
<reference evidence="1" key="1">
    <citation type="journal article" date="2023" name="Plant J.">
        <title>The genome of the king protea, Protea cynaroides.</title>
        <authorList>
            <person name="Chang J."/>
            <person name="Duong T.A."/>
            <person name="Schoeman C."/>
            <person name="Ma X."/>
            <person name="Roodt D."/>
            <person name="Barker N."/>
            <person name="Li Z."/>
            <person name="Van de Peer Y."/>
            <person name="Mizrachi E."/>
        </authorList>
    </citation>
    <scope>NUCLEOTIDE SEQUENCE</scope>
    <source>
        <tissue evidence="1">Young leaves</tissue>
    </source>
</reference>
<proteinExistence type="predicted"/>
<gene>
    <name evidence="1" type="ORF">NE237_019651</name>
</gene>
<comment type="caution">
    <text evidence="1">The sequence shown here is derived from an EMBL/GenBank/DDBJ whole genome shotgun (WGS) entry which is preliminary data.</text>
</comment>
<evidence type="ECO:0000313" key="1">
    <source>
        <dbReference type="EMBL" id="KAJ4959741.1"/>
    </source>
</evidence>
<evidence type="ECO:0000313" key="2">
    <source>
        <dbReference type="Proteomes" id="UP001141806"/>
    </source>
</evidence>
<dbReference type="Proteomes" id="UP001141806">
    <property type="component" value="Unassembled WGS sequence"/>
</dbReference>
<dbReference type="AlphaFoldDB" id="A0A9Q0H6Y6"/>
<sequence length="207" mass="23292">MKIALPRTVSSLVQYSMLSPSLSSPSLHFQIKDKVSGSIQRAKTEADVACSLKNDFDRFSKLPLAGYPRLSPGAKPPPSPEPPFPLLILLPFPTPRSKNSNFSSFYSGINFSSFFSGIRYPAKGNLENLSKSFFSEHATSASVFVHWILPKALSLIWNAAMAKTETETTSCICRRTVQRRRNHGRYKRRRASVNKEPWSIEPVRKWS</sequence>
<keyword evidence="2" id="KW-1185">Reference proteome</keyword>
<name>A0A9Q0H6Y6_9MAGN</name>
<dbReference type="EMBL" id="JAMYWD010000009">
    <property type="protein sequence ID" value="KAJ4959741.1"/>
    <property type="molecule type" value="Genomic_DNA"/>
</dbReference>
<accession>A0A9Q0H6Y6</accession>